<dbReference type="GO" id="GO:0050664">
    <property type="term" value="F:oxidoreductase activity, acting on NAD(P)H, oxygen as acceptor"/>
    <property type="evidence" value="ECO:0007669"/>
    <property type="project" value="TreeGrafter"/>
</dbReference>
<dbReference type="RefSeq" id="XP_017987930.1">
    <property type="nucleotide sequence ID" value="XM_018132441.1"/>
</dbReference>
<keyword evidence="3" id="KW-0560">Oxidoreductase</keyword>
<evidence type="ECO:0000313" key="4">
    <source>
        <dbReference type="EMBL" id="AMD20934.1"/>
    </source>
</evidence>
<dbReference type="Pfam" id="PF00106">
    <property type="entry name" value="adh_short"/>
    <property type="match status" value="1"/>
</dbReference>
<keyword evidence="5" id="KW-1185">Reference proteome</keyword>
<dbReference type="CDD" id="cd05367">
    <property type="entry name" value="SPR-like_SDR_c"/>
    <property type="match status" value="1"/>
</dbReference>
<dbReference type="EMBL" id="CP014244">
    <property type="protein sequence ID" value="AMD20934.1"/>
    <property type="molecule type" value="Genomic_DNA"/>
</dbReference>
<dbReference type="PRINTS" id="PR00081">
    <property type="entry name" value="GDHRDH"/>
</dbReference>
<dbReference type="STRING" id="45286.A0A0X8HT28"/>
<dbReference type="InterPro" id="IPR002347">
    <property type="entry name" value="SDR_fam"/>
</dbReference>
<dbReference type="InterPro" id="IPR020904">
    <property type="entry name" value="Sc_DH/Rdtase_CS"/>
</dbReference>
<dbReference type="GeneID" id="28724203"/>
<evidence type="ECO:0000313" key="5">
    <source>
        <dbReference type="Proteomes" id="UP000243052"/>
    </source>
</evidence>
<evidence type="ECO:0000256" key="1">
    <source>
        <dbReference type="ARBA" id="ARBA00006484"/>
    </source>
</evidence>
<sequence>MVKVILVTGVSRGIGLAIVHNLCSRAGVIVVGAARTEPPLLELKKAYGDKFDYVVGDISNGAVPEELVKTAVSKHGAIDGIIMNAGILEPVQDVNHLDAEGWRRLFDINFFSNVALVGHAMPYLKKAAANLVFVSSGASVKNYHGWGAYGASKAALNHFASSVAVEEPAVRTISVAPGVVDTEMQHDIRTKFASEVPPAVLKRFTDLKKNNELLDPVVPAGIYANLVIEGIPEALNGKYLRYNDDQLKEFWA</sequence>
<dbReference type="Gene3D" id="3.40.50.720">
    <property type="entry name" value="NAD(P)-binding Rossmann-like Domain"/>
    <property type="match status" value="1"/>
</dbReference>
<proteinExistence type="inferred from homology"/>
<comment type="similarity">
    <text evidence="1">Belongs to the short-chain dehydrogenases/reductases (SDR) family.</text>
</comment>
<evidence type="ECO:0000256" key="2">
    <source>
        <dbReference type="ARBA" id="ARBA00022857"/>
    </source>
</evidence>
<dbReference type="PANTHER" id="PTHR43008:SF8">
    <property type="entry name" value="BENZIL REDUCTASE ((S)-BENZOIN FORMING) IRC24"/>
    <property type="match status" value="1"/>
</dbReference>
<dbReference type="FunFam" id="3.40.50.720:FF:000281">
    <property type="entry name" value="Uncharacterized oxidoreductase YIR035C"/>
    <property type="match status" value="1"/>
</dbReference>
<dbReference type="AlphaFoldDB" id="A0A0X8HT28"/>
<gene>
    <name evidence="4" type="ORF">AW171_hschr42856</name>
</gene>
<organism evidence="4 5">
    <name type="scientific">Eremothecium sinecaudum</name>
    <dbReference type="NCBI Taxonomy" id="45286"/>
    <lineage>
        <taxon>Eukaryota</taxon>
        <taxon>Fungi</taxon>
        <taxon>Dikarya</taxon>
        <taxon>Ascomycota</taxon>
        <taxon>Saccharomycotina</taxon>
        <taxon>Saccharomycetes</taxon>
        <taxon>Saccharomycetales</taxon>
        <taxon>Saccharomycetaceae</taxon>
        <taxon>Eremothecium</taxon>
    </lineage>
</organism>
<dbReference type="SUPFAM" id="SSF51735">
    <property type="entry name" value="NAD(P)-binding Rossmann-fold domains"/>
    <property type="match status" value="1"/>
</dbReference>
<evidence type="ECO:0000256" key="3">
    <source>
        <dbReference type="ARBA" id="ARBA00023002"/>
    </source>
</evidence>
<protein>
    <submittedName>
        <fullName evidence="4">HDR192Cp</fullName>
    </submittedName>
</protein>
<name>A0A0X8HT28_9SACH</name>
<dbReference type="Proteomes" id="UP000243052">
    <property type="component" value="Chromosome iv"/>
</dbReference>
<keyword evidence="2" id="KW-0521">NADP</keyword>
<accession>A0A0X8HT28</accession>
<dbReference type="PANTHER" id="PTHR43008">
    <property type="entry name" value="BENZIL REDUCTASE"/>
    <property type="match status" value="1"/>
</dbReference>
<dbReference type="InterPro" id="IPR036291">
    <property type="entry name" value="NAD(P)-bd_dom_sf"/>
</dbReference>
<dbReference type="PROSITE" id="PS00061">
    <property type="entry name" value="ADH_SHORT"/>
    <property type="match status" value="1"/>
</dbReference>
<dbReference type="OrthoDB" id="153074at2759"/>
<reference evidence="4 5" key="1">
    <citation type="submission" date="2016-01" db="EMBL/GenBank/DDBJ databases">
        <title>Genome sequence of the yeast Holleya sinecauda.</title>
        <authorList>
            <person name="Dietrich F.S."/>
        </authorList>
    </citation>
    <scope>NUCLEOTIDE SEQUENCE [LARGE SCALE GENOMIC DNA]</scope>
    <source>
        <strain evidence="4 5">ATCC 58844</strain>
    </source>
</reference>